<dbReference type="AlphaFoldDB" id="A0A9W4XPQ4"/>
<evidence type="ECO:0000313" key="2">
    <source>
        <dbReference type="Proteomes" id="UP001152607"/>
    </source>
</evidence>
<accession>A0A9W4XPQ4</accession>
<keyword evidence="2" id="KW-1185">Reference proteome</keyword>
<dbReference type="Proteomes" id="UP001152607">
    <property type="component" value="Unassembled WGS sequence"/>
</dbReference>
<proteinExistence type="predicted"/>
<organism evidence="1 2">
    <name type="scientific">Periconia digitata</name>
    <dbReference type="NCBI Taxonomy" id="1303443"/>
    <lineage>
        <taxon>Eukaryota</taxon>
        <taxon>Fungi</taxon>
        <taxon>Dikarya</taxon>
        <taxon>Ascomycota</taxon>
        <taxon>Pezizomycotina</taxon>
        <taxon>Dothideomycetes</taxon>
        <taxon>Pleosporomycetidae</taxon>
        <taxon>Pleosporales</taxon>
        <taxon>Massarineae</taxon>
        <taxon>Periconiaceae</taxon>
        <taxon>Periconia</taxon>
    </lineage>
</organism>
<dbReference type="EMBL" id="CAOQHR010000001">
    <property type="protein sequence ID" value="CAI6254709.1"/>
    <property type="molecule type" value="Genomic_DNA"/>
</dbReference>
<sequence>MDVCTHPSPGSMVCFLSLTTSYESLSWLGSRVSAYWSLSASDWVSDLARIRVPPLKQEHYLTVQPCLYVCSSMPRCRPCNCRGNGRIPVVSGVACWSPRELFSCQMRRHERSPPPPPHPLPVTPIPPIVRFLLQYLNRGGTSW</sequence>
<comment type="caution">
    <text evidence="1">The sequence shown here is derived from an EMBL/GenBank/DDBJ whole genome shotgun (WGS) entry which is preliminary data.</text>
</comment>
<protein>
    <submittedName>
        <fullName evidence="1">Uncharacterized protein</fullName>
    </submittedName>
</protein>
<evidence type="ECO:0000313" key="1">
    <source>
        <dbReference type="EMBL" id="CAI6254709.1"/>
    </source>
</evidence>
<gene>
    <name evidence="1" type="ORF">PDIGIT_LOCUS1109</name>
</gene>
<reference evidence="1" key="1">
    <citation type="submission" date="2023-01" db="EMBL/GenBank/DDBJ databases">
        <authorList>
            <person name="Van Ghelder C."/>
            <person name="Rancurel C."/>
        </authorList>
    </citation>
    <scope>NUCLEOTIDE SEQUENCE</scope>
    <source>
        <strain evidence="1">CNCM I-4278</strain>
    </source>
</reference>
<name>A0A9W4XPQ4_9PLEO</name>